<name>A0AAJ1D0A5_PANAN</name>
<comment type="caution">
    <text evidence="1">The sequence shown here is derived from an EMBL/GenBank/DDBJ whole genome shotgun (WGS) entry which is preliminary data.</text>
</comment>
<gene>
    <name evidence="1" type="ORF">NB703_002993</name>
</gene>
<protein>
    <submittedName>
        <fullName evidence="1">Uncharacterized protein</fullName>
    </submittedName>
</protein>
<proteinExistence type="predicted"/>
<dbReference type="Proteomes" id="UP001208888">
    <property type="component" value="Unassembled WGS sequence"/>
</dbReference>
<evidence type="ECO:0000313" key="1">
    <source>
        <dbReference type="EMBL" id="MCW0344900.1"/>
    </source>
</evidence>
<accession>A0AAJ1D0A5</accession>
<sequence length="86" mass="10114">MDTFTNVDTTVDRNTPYISNPRITTALSMRFNAALAYREIAEHLNISTYATHKMIKRFRRTDIIWPQPGDYTPKRLEEELYAFNTV</sequence>
<reference evidence="1" key="1">
    <citation type="submission" date="2022-06" db="EMBL/GenBank/DDBJ databases">
        <title>Dynamics of rice microbiomes reveals core vertical transmitted seed endophytes.</title>
        <authorList>
            <person name="Liao K."/>
            <person name="Zhang X."/>
        </authorList>
    </citation>
    <scope>NUCLEOTIDE SEQUENCE</scope>
    <source>
        <strain evidence="1">JT1-17</strain>
    </source>
</reference>
<evidence type="ECO:0000313" key="2">
    <source>
        <dbReference type="Proteomes" id="UP001208888"/>
    </source>
</evidence>
<organism evidence="1 2">
    <name type="scientific">Pantoea ananas</name>
    <name type="common">Erwinia uredovora</name>
    <dbReference type="NCBI Taxonomy" id="553"/>
    <lineage>
        <taxon>Bacteria</taxon>
        <taxon>Pseudomonadati</taxon>
        <taxon>Pseudomonadota</taxon>
        <taxon>Gammaproteobacteria</taxon>
        <taxon>Enterobacterales</taxon>
        <taxon>Erwiniaceae</taxon>
        <taxon>Pantoea</taxon>
    </lineage>
</organism>
<dbReference type="EMBL" id="JANFVX010000011">
    <property type="protein sequence ID" value="MCW0344900.1"/>
    <property type="molecule type" value="Genomic_DNA"/>
</dbReference>
<dbReference type="AlphaFoldDB" id="A0AAJ1D0A5"/>
<dbReference type="RefSeq" id="WP_193373580.1">
    <property type="nucleotide sequence ID" value="NZ_JANFVX010000011.1"/>
</dbReference>